<comment type="caution">
    <text evidence="2">The sequence shown here is derived from an EMBL/GenBank/DDBJ whole genome shotgun (WGS) entry which is preliminary data.</text>
</comment>
<dbReference type="PROSITE" id="PS50902">
    <property type="entry name" value="FLAVODOXIN_LIKE"/>
    <property type="match status" value="1"/>
</dbReference>
<dbReference type="PANTHER" id="PTHR39201:SF1">
    <property type="entry name" value="FLAVODOXIN-LIKE DOMAIN-CONTAINING PROTEIN"/>
    <property type="match status" value="1"/>
</dbReference>
<proteinExistence type="predicted"/>
<dbReference type="PANTHER" id="PTHR39201">
    <property type="entry name" value="EXPORTED PROTEIN-RELATED"/>
    <property type="match status" value="1"/>
</dbReference>
<dbReference type="EMBL" id="BDGJ01000091">
    <property type="protein sequence ID" value="GAW92741.1"/>
    <property type="molecule type" value="Genomic_DNA"/>
</dbReference>
<dbReference type="InterPro" id="IPR029039">
    <property type="entry name" value="Flavoprotein-like_sf"/>
</dbReference>
<protein>
    <submittedName>
        <fullName evidence="2">Flavodoxin</fullName>
    </submittedName>
</protein>
<feature type="domain" description="Flavodoxin-like" evidence="1">
    <location>
        <begin position="5"/>
        <end position="164"/>
    </location>
</feature>
<dbReference type="PROSITE" id="PS00201">
    <property type="entry name" value="FLAVODOXIN"/>
    <property type="match status" value="1"/>
</dbReference>
<accession>A0A1Z5HTT0</accession>
<dbReference type="AlphaFoldDB" id="A0A1Z5HTT0"/>
<dbReference type="GO" id="GO:0009055">
    <property type="term" value="F:electron transfer activity"/>
    <property type="evidence" value="ECO:0007669"/>
    <property type="project" value="InterPro"/>
</dbReference>
<dbReference type="InterPro" id="IPR001226">
    <property type="entry name" value="Flavodoxin_CS"/>
</dbReference>
<dbReference type="SUPFAM" id="SSF52218">
    <property type="entry name" value="Flavoproteins"/>
    <property type="match status" value="1"/>
</dbReference>
<dbReference type="Gene3D" id="3.40.50.360">
    <property type="match status" value="1"/>
</dbReference>
<gene>
    <name evidence="2" type="ORF">KKC1_18910</name>
</gene>
<name>A0A1Z5HTT0_9FIRM</name>
<dbReference type="Pfam" id="PF12682">
    <property type="entry name" value="Flavodoxin_4"/>
    <property type="match status" value="1"/>
</dbReference>
<reference evidence="3" key="1">
    <citation type="journal article" date="2017" name="Appl. Environ. Microbiol.">
        <title>Genomic analysis of Calderihabitans maritimus KKC1, a thermophilic hydrogenogenic carboxydotrophic bacterium isolated from marine sediment.</title>
        <authorList>
            <person name="Omae K."/>
            <person name="Yoneda Y."/>
            <person name="Fukuyama Y."/>
            <person name="Yoshida T."/>
            <person name="Sako Y."/>
        </authorList>
    </citation>
    <scope>NUCLEOTIDE SEQUENCE [LARGE SCALE GENOMIC DNA]</scope>
    <source>
        <strain evidence="3">KKC1</strain>
    </source>
</reference>
<dbReference type="InterPro" id="IPR008254">
    <property type="entry name" value="Flavodoxin/NO_synth"/>
</dbReference>
<keyword evidence="3" id="KW-1185">Reference proteome</keyword>
<sequence>MAKQILIVYFTWSGNTRKIANLIHKEIGGTTFEIQPEVPYPSSYNEVVAQAKKEIQAGYKPPLKTKIDHIESYDIIFVGSPNWWSTIAPPIATFLSEYDLSGKTIVPFCTHGGGGKGRMISDIVKLCPKSTILEEFVIYGSGAGDAQAKVSQWLLKIGITQLKR</sequence>
<dbReference type="RefSeq" id="WP_238134246.1">
    <property type="nucleotide sequence ID" value="NZ_BDGJ01000091.1"/>
</dbReference>
<dbReference type="GO" id="GO:0010181">
    <property type="term" value="F:FMN binding"/>
    <property type="evidence" value="ECO:0007669"/>
    <property type="project" value="InterPro"/>
</dbReference>
<evidence type="ECO:0000313" key="3">
    <source>
        <dbReference type="Proteomes" id="UP000197032"/>
    </source>
</evidence>
<organism evidence="2 3">
    <name type="scientific">Calderihabitans maritimus</name>
    <dbReference type="NCBI Taxonomy" id="1246530"/>
    <lineage>
        <taxon>Bacteria</taxon>
        <taxon>Bacillati</taxon>
        <taxon>Bacillota</taxon>
        <taxon>Clostridia</taxon>
        <taxon>Neomoorellales</taxon>
        <taxon>Calderihabitantaceae</taxon>
        <taxon>Calderihabitans</taxon>
    </lineage>
</organism>
<dbReference type="GO" id="GO:0016651">
    <property type="term" value="F:oxidoreductase activity, acting on NAD(P)H"/>
    <property type="evidence" value="ECO:0007669"/>
    <property type="project" value="UniProtKB-ARBA"/>
</dbReference>
<evidence type="ECO:0000313" key="2">
    <source>
        <dbReference type="EMBL" id="GAW92741.1"/>
    </source>
</evidence>
<evidence type="ECO:0000259" key="1">
    <source>
        <dbReference type="PROSITE" id="PS50902"/>
    </source>
</evidence>
<dbReference type="Proteomes" id="UP000197032">
    <property type="component" value="Unassembled WGS sequence"/>
</dbReference>